<dbReference type="InterPro" id="IPR012338">
    <property type="entry name" value="Beta-lactam/transpept-like"/>
</dbReference>
<evidence type="ECO:0000256" key="2">
    <source>
        <dbReference type="SAM" id="MobiDB-lite"/>
    </source>
</evidence>
<dbReference type="PANTHER" id="PTHR46825">
    <property type="entry name" value="D-ALANYL-D-ALANINE-CARBOXYPEPTIDASE/ENDOPEPTIDASE AMPH"/>
    <property type="match status" value="1"/>
</dbReference>
<dbReference type="AlphaFoldDB" id="A0A6A6PJ20"/>
<feature type="domain" description="Beta-lactamase-related" evidence="3">
    <location>
        <begin position="19"/>
        <end position="383"/>
    </location>
</feature>
<dbReference type="Pfam" id="PF00144">
    <property type="entry name" value="Beta-lactamase"/>
    <property type="match status" value="1"/>
</dbReference>
<comment type="similarity">
    <text evidence="1">Belongs to the peptidase S12 family.</text>
</comment>
<evidence type="ECO:0000313" key="4">
    <source>
        <dbReference type="EMBL" id="KAF2479704.1"/>
    </source>
</evidence>
<evidence type="ECO:0000259" key="3">
    <source>
        <dbReference type="Pfam" id="PF00144"/>
    </source>
</evidence>
<proteinExistence type="inferred from homology"/>
<dbReference type="SUPFAM" id="SSF56601">
    <property type="entry name" value="beta-lactamase/transpeptidase-like"/>
    <property type="match status" value="1"/>
</dbReference>
<dbReference type="RefSeq" id="XP_033586274.1">
    <property type="nucleotide sequence ID" value="XM_033737707.1"/>
</dbReference>
<dbReference type="InterPro" id="IPR001466">
    <property type="entry name" value="Beta-lactam-related"/>
</dbReference>
<dbReference type="InterPro" id="IPR050491">
    <property type="entry name" value="AmpC-like"/>
</dbReference>
<accession>A0A6A6PJ20</accession>
<evidence type="ECO:0000313" key="5">
    <source>
        <dbReference type="Proteomes" id="UP000799767"/>
    </source>
</evidence>
<dbReference type="EMBL" id="MU001641">
    <property type="protein sequence ID" value="KAF2479704.1"/>
    <property type="molecule type" value="Genomic_DNA"/>
</dbReference>
<feature type="region of interest" description="Disordered" evidence="2">
    <location>
        <begin position="421"/>
        <end position="443"/>
    </location>
</feature>
<dbReference type="PANTHER" id="PTHR46825:SF9">
    <property type="entry name" value="BETA-LACTAMASE-RELATED DOMAIN-CONTAINING PROTEIN"/>
    <property type="match status" value="1"/>
</dbReference>
<dbReference type="GeneID" id="54478709"/>
<protein>
    <submittedName>
        <fullName evidence="4">Beta-lactamase/transpeptidase-like protein</fullName>
    </submittedName>
</protein>
<gene>
    <name evidence="4" type="ORF">BDY17DRAFT_327644</name>
</gene>
<name>A0A6A6PJ20_9PEZI</name>
<dbReference type="OrthoDB" id="552049at2759"/>
<dbReference type="Gene3D" id="3.40.710.10">
    <property type="entry name" value="DD-peptidase/beta-lactamase superfamily"/>
    <property type="match status" value="1"/>
</dbReference>
<keyword evidence="5" id="KW-1185">Reference proteome</keyword>
<organism evidence="4 5">
    <name type="scientific">Neohortaea acidophila</name>
    <dbReference type="NCBI Taxonomy" id="245834"/>
    <lineage>
        <taxon>Eukaryota</taxon>
        <taxon>Fungi</taxon>
        <taxon>Dikarya</taxon>
        <taxon>Ascomycota</taxon>
        <taxon>Pezizomycotina</taxon>
        <taxon>Dothideomycetes</taxon>
        <taxon>Dothideomycetidae</taxon>
        <taxon>Mycosphaerellales</taxon>
        <taxon>Teratosphaeriaceae</taxon>
        <taxon>Neohortaea</taxon>
    </lineage>
</organism>
<sequence length="626" mass="68525">MTSQTATKSLGEKYLDADFDAWVEGLLAKHRVPGLSLAVVDNGNSVAKGYGFAQLPKVAADADTLYHIGSTTKAMLAAGLGCAMDNDSELKDGNDKLSLLRKTRWSTPIRSILPEDFVLEDKHATDAVTIEDALSHRTGLAGADIMYGDWMGQKPKAIVKVLRHLGPLAAPIRTAWQYNNLMYSTVADVLETVTKWEWGSALRRLIWDPLGMKHTYWHLDEVPSDQKDHLAQGYFWTESSNSKANDAAQHFVPEPYLEFAGIAPAGSVISSANDVAEWIKALLSAAKSPDEKGTTQANPVMSNKLFAELTTPRMIAPQPPAAVQNTQTHPRLYSLGWFHMPSVAGISHPIVAHAGGLNGFGTQMYLLPNDGFGCVVMCNTLMSGHRVAESIVLELMARKLGLSAEVKEEFRKTLTVIPPLDEAKQEDGTLEEASSEAKKEPSPSEAWLQFTGQVVGTYSNPAYGKYAVQSHEPGAERITYDSALPRDKRKERDGLRSNANSLSFIPLGHRTWNNRFILHSRAADAESSIKAGNADSTTKFLDLEYFMMHGSPLETAAQAGGKQASDDPMPSLSVWESARWCPYGGAVKFEKGSTRLGVRLGTMQLHTDGKDTDGWEKEMVWFEKTG</sequence>
<dbReference type="Proteomes" id="UP000799767">
    <property type="component" value="Unassembled WGS sequence"/>
</dbReference>
<reference evidence="4" key="1">
    <citation type="journal article" date="2020" name="Stud. Mycol.">
        <title>101 Dothideomycetes genomes: a test case for predicting lifestyles and emergence of pathogens.</title>
        <authorList>
            <person name="Haridas S."/>
            <person name="Albert R."/>
            <person name="Binder M."/>
            <person name="Bloem J."/>
            <person name="Labutti K."/>
            <person name="Salamov A."/>
            <person name="Andreopoulos B."/>
            <person name="Baker S."/>
            <person name="Barry K."/>
            <person name="Bills G."/>
            <person name="Bluhm B."/>
            <person name="Cannon C."/>
            <person name="Castanera R."/>
            <person name="Culley D."/>
            <person name="Daum C."/>
            <person name="Ezra D."/>
            <person name="Gonzalez J."/>
            <person name="Henrissat B."/>
            <person name="Kuo A."/>
            <person name="Liang C."/>
            <person name="Lipzen A."/>
            <person name="Lutzoni F."/>
            <person name="Magnuson J."/>
            <person name="Mondo S."/>
            <person name="Nolan M."/>
            <person name="Ohm R."/>
            <person name="Pangilinan J."/>
            <person name="Park H.-J."/>
            <person name="Ramirez L."/>
            <person name="Alfaro M."/>
            <person name="Sun H."/>
            <person name="Tritt A."/>
            <person name="Yoshinaga Y."/>
            <person name="Zwiers L.-H."/>
            <person name="Turgeon B."/>
            <person name="Goodwin S."/>
            <person name="Spatafora J."/>
            <person name="Crous P."/>
            <person name="Grigoriev I."/>
        </authorList>
    </citation>
    <scope>NUCLEOTIDE SEQUENCE</scope>
    <source>
        <strain evidence="4">CBS 113389</strain>
    </source>
</reference>
<evidence type="ECO:0000256" key="1">
    <source>
        <dbReference type="ARBA" id="ARBA00038215"/>
    </source>
</evidence>